<comment type="caution">
    <text evidence="2">The sequence shown here is derived from an EMBL/GenBank/DDBJ whole genome shotgun (WGS) entry which is preliminary data.</text>
</comment>
<name>A0A9D2IQ84_9ACTN</name>
<proteinExistence type="predicted"/>
<protein>
    <submittedName>
        <fullName evidence="2">Helix-turn-helix domain-containing protein</fullName>
    </submittedName>
</protein>
<evidence type="ECO:0000313" key="2">
    <source>
        <dbReference type="EMBL" id="HIZ18765.1"/>
    </source>
</evidence>
<dbReference type="SUPFAM" id="SSF46955">
    <property type="entry name" value="Putative DNA-binding domain"/>
    <property type="match status" value="1"/>
</dbReference>
<reference evidence="2" key="2">
    <citation type="submission" date="2021-04" db="EMBL/GenBank/DDBJ databases">
        <authorList>
            <person name="Gilroy R."/>
        </authorList>
    </citation>
    <scope>NUCLEOTIDE SEQUENCE</scope>
    <source>
        <strain evidence="2">ChiHecolR3B27-1887</strain>
    </source>
</reference>
<dbReference type="InterPro" id="IPR010093">
    <property type="entry name" value="SinI_DNA-bd"/>
</dbReference>
<feature type="domain" description="Helix-turn-helix" evidence="1">
    <location>
        <begin position="15"/>
        <end position="60"/>
    </location>
</feature>
<dbReference type="Proteomes" id="UP000824029">
    <property type="component" value="Unassembled WGS sequence"/>
</dbReference>
<organism evidence="2 3">
    <name type="scientific">Candidatus Olsenella stercoravium</name>
    <dbReference type="NCBI Taxonomy" id="2838713"/>
    <lineage>
        <taxon>Bacteria</taxon>
        <taxon>Bacillati</taxon>
        <taxon>Actinomycetota</taxon>
        <taxon>Coriobacteriia</taxon>
        <taxon>Coriobacteriales</taxon>
        <taxon>Atopobiaceae</taxon>
        <taxon>Olsenella</taxon>
    </lineage>
</organism>
<accession>A0A9D2IQ84</accession>
<dbReference type="AlphaFoldDB" id="A0A9D2IQ84"/>
<dbReference type="EMBL" id="DXBZ01000129">
    <property type="protein sequence ID" value="HIZ18765.1"/>
    <property type="molecule type" value="Genomic_DNA"/>
</dbReference>
<sequence length="64" mass="7256">MKKSQTVNIESLPDLLDTNQAAAILNVTPRTVTRMCEQGKLKAVRVMSLWRINRDRLLDFAGLN</sequence>
<dbReference type="InterPro" id="IPR009061">
    <property type="entry name" value="DNA-bd_dom_put_sf"/>
</dbReference>
<dbReference type="NCBIfam" id="TIGR01764">
    <property type="entry name" value="excise"/>
    <property type="match status" value="1"/>
</dbReference>
<dbReference type="GO" id="GO:0003677">
    <property type="term" value="F:DNA binding"/>
    <property type="evidence" value="ECO:0007669"/>
    <property type="project" value="InterPro"/>
</dbReference>
<dbReference type="InterPro" id="IPR041657">
    <property type="entry name" value="HTH_17"/>
</dbReference>
<evidence type="ECO:0000259" key="1">
    <source>
        <dbReference type="Pfam" id="PF12728"/>
    </source>
</evidence>
<evidence type="ECO:0000313" key="3">
    <source>
        <dbReference type="Proteomes" id="UP000824029"/>
    </source>
</evidence>
<dbReference type="Pfam" id="PF12728">
    <property type="entry name" value="HTH_17"/>
    <property type="match status" value="1"/>
</dbReference>
<reference evidence="2" key="1">
    <citation type="journal article" date="2021" name="PeerJ">
        <title>Extensive microbial diversity within the chicken gut microbiome revealed by metagenomics and culture.</title>
        <authorList>
            <person name="Gilroy R."/>
            <person name="Ravi A."/>
            <person name="Getino M."/>
            <person name="Pursley I."/>
            <person name="Horton D.L."/>
            <person name="Alikhan N.F."/>
            <person name="Baker D."/>
            <person name="Gharbi K."/>
            <person name="Hall N."/>
            <person name="Watson M."/>
            <person name="Adriaenssens E.M."/>
            <person name="Foster-Nyarko E."/>
            <person name="Jarju S."/>
            <person name="Secka A."/>
            <person name="Antonio M."/>
            <person name="Oren A."/>
            <person name="Chaudhuri R.R."/>
            <person name="La Ragione R."/>
            <person name="Hildebrand F."/>
            <person name="Pallen M.J."/>
        </authorList>
    </citation>
    <scope>NUCLEOTIDE SEQUENCE</scope>
    <source>
        <strain evidence="2">ChiHecolR3B27-1887</strain>
    </source>
</reference>
<gene>
    <name evidence="2" type="ORF">IAA22_06630</name>
</gene>